<gene>
    <name evidence="1" type="ORF">dnm_039350</name>
</gene>
<sequence>MNRQADEGKVISYEQGGVVKMCSQPSDALLMLNFQNISR</sequence>
<dbReference type="EMBL" id="CP061800">
    <property type="protein sequence ID" value="QTA87895.1"/>
    <property type="molecule type" value="Genomic_DNA"/>
</dbReference>
<reference evidence="1" key="1">
    <citation type="journal article" date="2021" name="Microb. Physiol.">
        <title>Proteogenomic Insights into the Physiology of Marine, Sulfate-Reducing, Filamentous Desulfonema limicola and Desulfonema magnum.</title>
        <authorList>
            <person name="Schnaars V."/>
            <person name="Wohlbrand L."/>
            <person name="Scheve S."/>
            <person name="Hinrichs C."/>
            <person name="Reinhardt R."/>
            <person name="Rabus R."/>
        </authorList>
    </citation>
    <scope>NUCLEOTIDE SEQUENCE</scope>
    <source>
        <strain evidence="1">4be13</strain>
    </source>
</reference>
<dbReference type="KEGG" id="dmm:dnm_039350"/>
<protein>
    <submittedName>
        <fullName evidence="1">Uncharacterized protein</fullName>
    </submittedName>
</protein>
<organism evidence="1 2">
    <name type="scientific">Desulfonema magnum</name>
    <dbReference type="NCBI Taxonomy" id="45655"/>
    <lineage>
        <taxon>Bacteria</taxon>
        <taxon>Pseudomonadati</taxon>
        <taxon>Thermodesulfobacteriota</taxon>
        <taxon>Desulfobacteria</taxon>
        <taxon>Desulfobacterales</taxon>
        <taxon>Desulfococcaceae</taxon>
        <taxon>Desulfonema</taxon>
    </lineage>
</organism>
<name>A0A975BN03_9BACT</name>
<evidence type="ECO:0000313" key="1">
    <source>
        <dbReference type="EMBL" id="QTA87895.1"/>
    </source>
</evidence>
<evidence type="ECO:0000313" key="2">
    <source>
        <dbReference type="Proteomes" id="UP000663722"/>
    </source>
</evidence>
<dbReference type="AlphaFoldDB" id="A0A975BN03"/>
<proteinExistence type="predicted"/>
<accession>A0A975BN03</accession>
<keyword evidence="2" id="KW-1185">Reference proteome</keyword>
<dbReference type="Proteomes" id="UP000663722">
    <property type="component" value="Chromosome"/>
</dbReference>